<dbReference type="GO" id="GO:0043190">
    <property type="term" value="C:ATP-binding cassette (ABC) transporter complex"/>
    <property type="evidence" value="ECO:0007669"/>
    <property type="project" value="InterPro"/>
</dbReference>
<accession>A0A1E7JVD2</accession>
<dbReference type="STRING" id="933944.AN215_00360"/>
<dbReference type="InterPro" id="IPR030678">
    <property type="entry name" value="Peptide/Ni-bd"/>
</dbReference>
<dbReference type="PATRIC" id="fig|933944.5.peg.4881"/>
<dbReference type="Gene3D" id="3.10.105.10">
    <property type="entry name" value="Dipeptide-binding Protein, Domain 3"/>
    <property type="match status" value="1"/>
</dbReference>
<sequence length="530" mass="58475">MFDRNGPLRIAATVVISMSMVAGCSSMSGGDNDDQLREIVTGTTSAPSTLDPAAAWDGSWELYKNVYQTLLSFPSSSSSPEPDAAKRCGFTDSASRVYRCTLRDGLEFSNGNPLDARAVKHSVDRVTSIKAKSGPLGLLGSLERVEAPDKKTVVFHLKKSDATFPFILATPATSIVDPETYPAKKLRKGSKIVGSGPYSLKSYSKGKKAELTRYNGYRGPAKPKNDVVTIEYFQDSAKMVKALKDKKIDVAYRGLTPDQVSAFQKAQANGNQEVELTELLGSEISYLVFNPKDSTAGNPAVRKAVAELIDRKALVRNVYNRTTDPLYSMVPGGITGHTSAYYDRYGEPDRDQAEKTLREAGINKKVPLKLWYTTDRYGSTTGETFAELKRQLNKSGLFDVSVQGRPWSEFVEGYSKGKYPVFGRGWFPDFPDADNYVAPFVGKNNALGTPYENSEITEDLLPNSRKESNRATASRAFTRAQKLIAKDARLLPLWQGRVYVASLKDVAGVEWVLDPSTLPRMWELHKKSSW</sequence>
<dbReference type="Pfam" id="PF00496">
    <property type="entry name" value="SBP_bac_5"/>
    <property type="match status" value="1"/>
</dbReference>
<comment type="caution">
    <text evidence="6">The sequence shown here is derived from an EMBL/GenBank/DDBJ whole genome shotgun (WGS) entry which is preliminary data.</text>
</comment>
<dbReference type="Gene3D" id="3.40.190.10">
    <property type="entry name" value="Periplasmic binding protein-like II"/>
    <property type="match status" value="1"/>
</dbReference>
<dbReference type="InterPro" id="IPR039424">
    <property type="entry name" value="SBP_5"/>
</dbReference>
<dbReference type="InterPro" id="IPR000914">
    <property type="entry name" value="SBP_5_dom"/>
</dbReference>
<dbReference type="Proteomes" id="UP000176087">
    <property type="component" value="Unassembled WGS sequence"/>
</dbReference>
<dbReference type="Gene3D" id="3.90.76.10">
    <property type="entry name" value="Dipeptide-binding Protein, Domain 1"/>
    <property type="match status" value="1"/>
</dbReference>
<feature type="domain" description="Solute-binding protein family 5" evidence="5">
    <location>
        <begin position="80"/>
        <end position="446"/>
    </location>
</feature>
<dbReference type="PIRSF" id="PIRSF002741">
    <property type="entry name" value="MppA"/>
    <property type="match status" value="1"/>
</dbReference>
<dbReference type="RefSeq" id="WP_070008688.1">
    <property type="nucleotide sequence ID" value="NZ_LJGS01000034.1"/>
</dbReference>
<comment type="subcellular location">
    <subcellularLocation>
        <location evidence="1">Cell envelope</location>
    </subcellularLocation>
</comment>
<name>A0A1E7JVD2_9ACTN</name>
<keyword evidence="4" id="KW-0732">Signal</keyword>
<dbReference type="GO" id="GO:0042597">
    <property type="term" value="C:periplasmic space"/>
    <property type="evidence" value="ECO:0007669"/>
    <property type="project" value="UniProtKB-ARBA"/>
</dbReference>
<dbReference type="AlphaFoldDB" id="A0A1E7JVD2"/>
<evidence type="ECO:0000313" key="6">
    <source>
        <dbReference type="EMBL" id="OEU94446.1"/>
    </source>
</evidence>
<dbReference type="EMBL" id="LJGT01000035">
    <property type="protein sequence ID" value="OEU94446.1"/>
    <property type="molecule type" value="Genomic_DNA"/>
</dbReference>
<keyword evidence="3" id="KW-0813">Transport</keyword>
<reference evidence="6 7" key="1">
    <citation type="journal article" date="2016" name="Front. Microbiol.">
        <title>Comparative Genomics Analysis of Streptomyces Species Reveals Their Adaptation to the Marine Environment and Their Diversity at the Genomic Level.</title>
        <authorList>
            <person name="Tian X."/>
            <person name="Zhang Z."/>
            <person name="Yang T."/>
            <person name="Chen M."/>
            <person name="Li J."/>
            <person name="Chen F."/>
            <person name="Yang J."/>
            <person name="Li W."/>
            <person name="Zhang B."/>
            <person name="Zhang Z."/>
            <person name="Wu J."/>
            <person name="Zhang C."/>
            <person name="Long L."/>
            <person name="Xiao J."/>
        </authorList>
    </citation>
    <scope>NUCLEOTIDE SEQUENCE [LARGE SCALE GENOMIC DNA]</scope>
    <source>
        <strain evidence="6 7">SCSIO 10390</strain>
    </source>
</reference>
<dbReference type="PANTHER" id="PTHR30290">
    <property type="entry name" value="PERIPLASMIC BINDING COMPONENT OF ABC TRANSPORTER"/>
    <property type="match status" value="1"/>
</dbReference>
<dbReference type="GO" id="GO:0030313">
    <property type="term" value="C:cell envelope"/>
    <property type="evidence" value="ECO:0007669"/>
    <property type="project" value="UniProtKB-SubCell"/>
</dbReference>
<dbReference type="PROSITE" id="PS51257">
    <property type="entry name" value="PROKAR_LIPOPROTEIN"/>
    <property type="match status" value="1"/>
</dbReference>
<dbReference type="PANTHER" id="PTHR30290:SF10">
    <property type="entry name" value="PERIPLASMIC OLIGOPEPTIDE-BINDING PROTEIN-RELATED"/>
    <property type="match status" value="1"/>
</dbReference>
<protein>
    <submittedName>
        <fullName evidence="6">Peptide-binding protein</fullName>
    </submittedName>
</protein>
<evidence type="ECO:0000256" key="2">
    <source>
        <dbReference type="ARBA" id="ARBA00005695"/>
    </source>
</evidence>
<evidence type="ECO:0000256" key="4">
    <source>
        <dbReference type="ARBA" id="ARBA00022729"/>
    </source>
</evidence>
<dbReference type="GO" id="GO:0015833">
    <property type="term" value="P:peptide transport"/>
    <property type="evidence" value="ECO:0007669"/>
    <property type="project" value="TreeGrafter"/>
</dbReference>
<dbReference type="SUPFAM" id="SSF53850">
    <property type="entry name" value="Periplasmic binding protein-like II"/>
    <property type="match status" value="1"/>
</dbReference>
<dbReference type="FunFam" id="3.10.105.10:FF:000012">
    <property type="entry name" value="Peptide/nickel transport system substrate-binding protein"/>
    <property type="match status" value="1"/>
</dbReference>
<proteinExistence type="inferred from homology"/>
<evidence type="ECO:0000313" key="7">
    <source>
        <dbReference type="Proteomes" id="UP000176087"/>
    </source>
</evidence>
<keyword evidence="7" id="KW-1185">Reference proteome</keyword>
<comment type="similarity">
    <text evidence="2">Belongs to the bacterial solute-binding protein 5 family.</text>
</comment>
<gene>
    <name evidence="6" type="ORF">AN215_00360</name>
</gene>
<organism evidence="6 7">
    <name type="scientific">Streptomyces abyssalis</name>
    <dbReference type="NCBI Taxonomy" id="933944"/>
    <lineage>
        <taxon>Bacteria</taxon>
        <taxon>Bacillati</taxon>
        <taxon>Actinomycetota</taxon>
        <taxon>Actinomycetes</taxon>
        <taxon>Kitasatosporales</taxon>
        <taxon>Streptomycetaceae</taxon>
        <taxon>Streptomyces</taxon>
    </lineage>
</organism>
<dbReference type="OrthoDB" id="9801912at2"/>
<evidence type="ECO:0000256" key="3">
    <source>
        <dbReference type="ARBA" id="ARBA00022448"/>
    </source>
</evidence>
<dbReference type="GO" id="GO:1904680">
    <property type="term" value="F:peptide transmembrane transporter activity"/>
    <property type="evidence" value="ECO:0007669"/>
    <property type="project" value="TreeGrafter"/>
</dbReference>
<evidence type="ECO:0000259" key="5">
    <source>
        <dbReference type="Pfam" id="PF00496"/>
    </source>
</evidence>
<evidence type="ECO:0000256" key="1">
    <source>
        <dbReference type="ARBA" id="ARBA00004196"/>
    </source>
</evidence>